<dbReference type="SUPFAM" id="SSF54001">
    <property type="entry name" value="Cysteine proteinases"/>
    <property type="match status" value="1"/>
</dbReference>
<evidence type="ECO:0000256" key="3">
    <source>
        <dbReference type="ARBA" id="ARBA00022801"/>
    </source>
</evidence>
<dbReference type="OrthoDB" id="9813368at2"/>
<dbReference type="Pfam" id="PF23795">
    <property type="entry name" value="SH3_YKFC_2nd"/>
    <property type="match status" value="1"/>
</dbReference>
<dbReference type="EMBL" id="FXTI01000002">
    <property type="protein sequence ID" value="SMO49734.1"/>
    <property type="molecule type" value="Genomic_DNA"/>
</dbReference>
<dbReference type="RefSeq" id="WP_142504626.1">
    <property type="nucleotide sequence ID" value="NZ_FXTI01000002.1"/>
</dbReference>
<dbReference type="AlphaFoldDB" id="A0A521BRF0"/>
<evidence type="ECO:0000256" key="2">
    <source>
        <dbReference type="ARBA" id="ARBA00022670"/>
    </source>
</evidence>
<dbReference type="Gene3D" id="3.90.1720.10">
    <property type="entry name" value="endopeptidase domain like (from Nostoc punctiforme)"/>
    <property type="match status" value="1"/>
</dbReference>
<keyword evidence="7" id="KW-1185">Reference proteome</keyword>
<keyword evidence="3" id="KW-0378">Hydrolase</keyword>
<dbReference type="GO" id="GO:0006508">
    <property type="term" value="P:proteolysis"/>
    <property type="evidence" value="ECO:0007669"/>
    <property type="project" value="UniProtKB-KW"/>
</dbReference>
<dbReference type="PANTHER" id="PTHR47053">
    <property type="entry name" value="MUREIN DD-ENDOPEPTIDASE MEPH-RELATED"/>
    <property type="match status" value="1"/>
</dbReference>
<dbReference type="InterPro" id="IPR051202">
    <property type="entry name" value="Peptidase_C40"/>
</dbReference>
<dbReference type="GO" id="GO:0008234">
    <property type="term" value="F:cysteine-type peptidase activity"/>
    <property type="evidence" value="ECO:0007669"/>
    <property type="project" value="UniProtKB-KW"/>
</dbReference>
<dbReference type="InterPro" id="IPR057812">
    <property type="entry name" value="SH3_YKFC_2nd"/>
</dbReference>
<organism evidence="6 7">
    <name type="scientific">Melghirimyces algeriensis</name>
    <dbReference type="NCBI Taxonomy" id="910412"/>
    <lineage>
        <taxon>Bacteria</taxon>
        <taxon>Bacillati</taxon>
        <taxon>Bacillota</taxon>
        <taxon>Bacilli</taxon>
        <taxon>Bacillales</taxon>
        <taxon>Thermoactinomycetaceae</taxon>
        <taxon>Melghirimyces</taxon>
    </lineage>
</organism>
<evidence type="ECO:0000256" key="1">
    <source>
        <dbReference type="ARBA" id="ARBA00007074"/>
    </source>
</evidence>
<dbReference type="Pfam" id="PF18348">
    <property type="entry name" value="SH3_16"/>
    <property type="match status" value="1"/>
</dbReference>
<dbReference type="InterPro" id="IPR038765">
    <property type="entry name" value="Papain-like_cys_pep_sf"/>
</dbReference>
<feature type="domain" description="NlpC/P60" evidence="5">
    <location>
        <begin position="172"/>
        <end position="297"/>
    </location>
</feature>
<dbReference type="PROSITE" id="PS51935">
    <property type="entry name" value="NLPC_P60"/>
    <property type="match status" value="1"/>
</dbReference>
<gene>
    <name evidence="6" type="ORF">SAMN06264849_102343</name>
</gene>
<evidence type="ECO:0000313" key="6">
    <source>
        <dbReference type="EMBL" id="SMO49734.1"/>
    </source>
</evidence>
<protein>
    <submittedName>
        <fullName evidence="6">NlpC/P60 family protein</fullName>
    </submittedName>
</protein>
<dbReference type="Proteomes" id="UP000315636">
    <property type="component" value="Unassembled WGS sequence"/>
</dbReference>
<sequence length="298" mass="34160">MNFRYAREPFVNLWLDPEQVREIDQPSLVHPINAKEWLSMTPSERRGLVGRLESQILYGEPVQVLEEKNGWCHVCVPDQLSPKHSLGYPGWVPSCQLTFDIQYHHNWKQNTLVQVIANRSILTMDSGRKLTISFMTKLPIMDDCEQEVVVLSPDGQTGRLPKSDITFVRRQKASPEYRIRMAKKFLGLSYLWGGTSSFGFDCSGMMYRIFEAGEIQIPRDASVQAQYGKPVEREKLTPGDLVFFAYDEGKGSIHHVGMYIGEHSFIHSPQTGQPVRINLLSDEPYHSEFCKGTRYDDE</sequence>
<accession>A0A521BRF0</accession>
<dbReference type="Gene3D" id="2.30.30.40">
    <property type="entry name" value="SH3 Domains"/>
    <property type="match status" value="2"/>
</dbReference>
<name>A0A521BRF0_9BACL</name>
<dbReference type="InterPro" id="IPR000064">
    <property type="entry name" value="NLP_P60_dom"/>
</dbReference>
<dbReference type="Pfam" id="PF00877">
    <property type="entry name" value="NLPC_P60"/>
    <property type="match status" value="1"/>
</dbReference>
<dbReference type="InterPro" id="IPR041382">
    <property type="entry name" value="SH3_16"/>
</dbReference>
<proteinExistence type="inferred from homology"/>
<evidence type="ECO:0000259" key="5">
    <source>
        <dbReference type="PROSITE" id="PS51935"/>
    </source>
</evidence>
<keyword evidence="4" id="KW-0788">Thiol protease</keyword>
<dbReference type="PANTHER" id="PTHR47053:SF3">
    <property type="entry name" value="GAMMA-D-GLUTAMYL-L-LYSINE DIPEPTIDYL-PEPTIDASE"/>
    <property type="match status" value="1"/>
</dbReference>
<reference evidence="6 7" key="1">
    <citation type="submission" date="2017-05" db="EMBL/GenBank/DDBJ databases">
        <authorList>
            <person name="Varghese N."/>
            <person name="Submissions S."/>
        </authorList>
    </citation>
    <scope>NUCLEOTIDE SEQUENCE [LARGE SCALE GENOMIC DNA]</scope>
    <source>
        <strain evidence="6 7">DSM 45474</strain>
    </source>
</reference>
<evidence type="ECO:0000313" key="7">
    <source>
        <dbReference type="Proteomes" id="UP000315636"/>
    </source>
</evidence>
<keyword evidence="2" id="KW-0645">Protease</keyword>
<evidence type="ECO:0000256" key="4">
    <source>
        <dbReference type="ARBA" id="ARBA00022807"/>
    </source>
</evidence>
<comment type="similarity">
    <text evidence="1">Belongs to the peptidase C40 family.</text>
</comment>